<evidence type="ECO:0000256" key="5">
    <source>
        <dbReference type="ARBA" id="ARBA00023136"/>
    </source>
</evidence>
<accession>A0A085WN27</accession>
<evidence type="ECO:0000256" key="6">
    <source>
        <dbReference type="SAM" id="Phobius"/>
    </source>
</evidence>
<keyword evidence="3 6" id="KW-0812">Transmembrane</keyword>
<dbReference type="InterPro" id="IPR032816">
    <property type="entry name" value="VTT_dom"/>
</dbReference>
<proteinExistence type="predicted"/>
<evidence type="ECO:0000256" key="4">
    <source>
        <dbReference type="ARBA" id="ARBA00022989"/>
    </source>
</evidence>
<feature type="domain" description="VTT" evidence="7">
    <location>
        <begin position="59"/>
        <end position="185"/>
    </location>
</feature>
<sequence length="229" mass="24754">MDDEPGCRGWLPGPPRNGAYKEVGAQMVESIDHFIMALGMAGLLVLGLAAMLEYIVPPFPGDTITLLGGVYAVRGDHPWPLVFLIITAGSVAGAAINYWFGTWLARRFEANPHKSFFGLTHARLEEVQARMRQRGPWLLLVNRFLPGIRGVIFIAAGAARIPRRNALLLGAMSAMAHNGLVLTIGRAVGGNLERLESLVAKYQMAVVILVLIGVIAVLVRALARRTPAT</sequence>
<dbReference type="InterPro" id="IPR051311">
    <property type="entry name" value="DedA_domain"/>
</dbReference>
<feature type="transmembrane region" description="Helical" evidence="6">
    <location>
        <begin position="166"/>
        <end position="184"/>
    </location>
</feature>
<evidence type="ECO:0000256" key="1">
    <source>
        <dbReference type="ARBA" id="ARBA00004651"/>
    </source>
</evidence>
<evidence type="ECO:0000313" key="9">
    <source>
        <dbReference type="Proteomes" id="UP000028725"/>
    </source>
</evidence>
<keyword evidence="2" id="KW-1003">Cell membrane</keyword>
<comment type="caution">
    <text evidence="8">The sequence shown here is derived from an EMBL/GenBank/DDBJ whole genome shotgun (WGS) entry which is preliminary data.</text>
</comment>
<organism evidence="8 9">
    <name type="scientific">Hyalangium minutum</name>
    <dbReference type="NCBI Taxonomy" id="394096"/>
    <lineage>
        <taxon>Bacteria</taxon>
        <taxon>Pseudomonadati</taxon>
        <taxon>Myxococcota</taxon>
        <taxon>Myxococcia</taxon>
        <taxon>Myxococcales</taxon>
        <taxon>Cystobacterineae</taxon>
        <taxon>Archangiaceae</taxon>
        <taxon>Hyalangium</taxon>
    </lineage>
</organism>
<dbReference type="GO" id="GO:0005886">
    <property type="term" value="C:plasma membrane"/>
    <property type="evidence" value="ECO:0007669"/>
    <property type="project" value="UniProtKB-SubCell"/>
</dbReference>
<dbReference type="PANTHER" id="PTHR42709:SF6">
    <property type="entry name" value="UNDECAPRENYL PHOSPHATE TRANSPORTER A"/>
    <property type="match status" value="1"/>
</dbReference>
<feature type="transmembrane region" description="Helical" evidence="6">
    <location>
        <begin position="34"/>
        <end position="56"/>
    </location>
</feature>
<dbReference type="EMBL" id="JMCB01000005">
    <property type="protein sequence ID" value="KFE69090.1"/>
    <property type="molecule type" value="Genomic_DNA"/>
</dbReference>
<evidence type="ECO:0000259" key="7">
    <source>
        <dbReference type="Pfam" id="PF09335"/>
    </source>
</evidence>
<dbReference type="Pfam" id="PF09335">
    <property type="entry name" value="VTT_dom"/>
    <property type="match status" value="1"/>
</dbReference>
<protein>
    <submittedName>
        <fullName evidence="8">Putative alkaline phosphatase-like protein</fullName>
    </submittedName>
</protein>
<dbReference type="STRING" id="394096.DB31_6992"/>
<dbReference type="Proteomes" id="UP000028725">
    <property type="component" value="Unassembled WGS sequence"/>
</dbReference>
<name>A0A085WN27_9BACT</name>
<evidence type="ECO:0000256" key="3">
    <source>
        <dbReference type="ARBA" id="ARBA00022692"/>
    </source>
</evidence>
<keyword evidence="9" id="KW-1185">Reference proteome</keyword>
<keyword evidence="4 6" id="KW-1133">Transmembrane helix</keyword>
<feature type="transmembrane region" description="Helical" evidence="6">
    <location>
        <begin position="77"/>
        <end position="100"/>
    </location>
</feature>
<reference evidence="8 9" key="1">
    <citation type="submission" date="2014-04" db="EMBL/GenBank/DDBJ databases">
        <title>Genome assembly of Hyalangium minutum DSM 14724.</title>
        <authorList>
            <person name="Sharma G."/>
            <person name="Subramanian S."/>
        </authorList>
    </citation>
    <scope>NUCLEOTIDE SEQUENCE [LARGE SCALE GENOMIC DNA]</scope>
    <source>
        <strain evidence="8 9">DSM 14724</strain>
    </source>
</reference>
<evidence type="ECO:0000256" key="2">
    <source>
        <dbReference type="ARBA" id="ARBA00022475"/>
    </source>
</evidence>
<dbReference type="PATRIC" id="fig|394096.3.peg.3037"/>
<comment type="subcellular location">
    <subcellularLocation>
        <location evidence="1">Cell membrane</location>
        <topology evidence="1">Multi-pass membrane protein</topology>
    </subcellularLocation>
</comment>
<gene>
    <name evidence="8" type="ORF">DB31_6992</name>
</gene>
<evidence type="ECO:0000313" key="8">
    <source>
        <dbReference type="EMBL" id="KFE69090.1"/>
    </source>
</evidence>
<keyword evidence="5 6" id="KW-0472">Membrane</keyword>
<feature type="transmembrane region" description="Helical" evidence="6">
    <location>
        <begin position="204"/>
        <end position="223"/>
    </location>
</feature>
<dbReference type="AlphaFoldDB" id="A0A085WN27"/>
<dbReference type="PANTHER" id="PTHR42709">
    <property type="entry name" value="ALKALINE PHOSPHATASE LIKE PROTEIN"/>
    <property type="match status" value="1"/>
</dbReference>